<gene>
    <name evidence="2" type="ORF">ACFFHM_18970</name>
</gene>
<reference evidence="2 3" key="1">
    <citation type="submission" date="2024-09" db="EMBL/GenBank/DDBJ databases">
        <authorList>
            <person name="Sun Q."/>
            <person name="Mori K."/>
        </authorList>
    </citation>
    <scope>NUCLEOTIDE SEQUENCE [LARGE SCALE GENOMIC DNA]</scope>
    <source>
        <strain evidence="2 3">NCAIM B.02610</strain>
    </source>
</reference>
<proteinExistence type="predicted"/>
<organism evidence="2 3">
    <name type="scientific">Halalkalibacter kiskunsagensis</name>
    <dbReference type="NCBI Taxonomy" id="1548599"/>
    <lineage>
        <taxon>Bacteria</taxon>
        <taxon>Bacillati</taxon>
        <taxon>Bacillota</taxon>
        <taxon>Bacilli</taxon>
        <taxon>Bacillales</taxon>
        <taxon>Bacillaceae</taxon>
        <taxon>Halalkalibacter</taxon>
    </lineage>
</organism>
<evidence type="ECO:0000256" key="1">
    <source>
        <dbReference type="ARBA" id="ARBA00022801"/>
    </source>
</evidence>
<dbReference type="EMBL" id="JBHLUX010000079">
    <property type="protein sequence ID" value="MFC0472504.1"/>
    <property type="molecule type" value="Genomic_DNA"/>
</dbReference>
<keyword evidence="3" id="KW-1185">Reference proteome</keyword>
<evidence type="ECO:0000313" key="2">
    <source>
        <dbReference type="EMBL" id="MFC0472504.1"/>
    </source>
</evidence>
<dbReference type="RefSeq" id="WP_335963396.1">
    <property type="nucleotide sequence ID" value="NZ_JAXBLX010000049.1"/>
</dbReference>
<protein>
    <recommendedName>
        <fullName evidence="4">Beta-hexosaminidase bacterial type N-terminal domain-containing protein</fullName>
    </recommendedName>
</protein>
<evidence type="ECO:0000313" key="3">
    <source>
        <dbReference type="Proteomes" id="UP001589838"/>
    </source>
</evidence>
<keyword evidence="1" id="KW-0378">Hydrolase</keyword>
<dbReference type="InterPro" id="IPR029018">
    <property type="entry name" value="Hex-like_dom2"/>
</dbReference>
<dbReference type="Proteomes" id="UP001589838">
    <property type="component" value="Unassembled WGS sequence"/>
</dbReference>
<evidence type="ECO:0008006" key="4">
    <source>
        <dbReference type="Google" id="ProtNLM"/>
    </source>
</evidence>
<name>A0ABV6KGS9_9BACI</name>
<accession>A0ABV6KGS9</accession>
<dbReference type="SUPFAM" id="SSF55545">
    <property type="entry name" value="beta-N-acetylhexosaminidase-like domain"/>
    <property type="match status" value="1"/>
</dbReference>
<sequence length="703" mass="83006">MKIIYDHRDRMILFGVDQIKKSLQKQGTEYVEQYETFTKAVIPSQGIVIRKADKKQRQNYEAESFGIFCTGNLIIIEGIDSRGVMYGCLEWAERINRNAMLEDGSEIYQKPALSIRGIKYNLPYAPFDEGDPLLLNENTCMNINFWRAYLDMLATNRYNCLSLWSEHPFHLLVTSPKYEETKPFSKIEIERNIHFFKELIQHAKNRGIDVYLFTWNIRITPEVAKGLGLPEAVGDFGNMYDYLIHRVGTTLNRFRSQSETIKDYFREMVLQVLLTYPDLKGLGTSASEWMDGNGYERERWITETYIEAIKQSGRKVDFIHRTNMQSAGKEIKEIVQDQFEPEDFYISWKYSNAHCYSHPNPKFEEYWNAWEGIDLEKTQILYTVRNDDVFTLRWGDPDYVRAYVKGMQKPYVKGFYWGADGYTWGKDFQHIDYGHKTWTYDFERHLFQFQLWGRLSYNPDVYDDVWEHLLKDYYGKMHAASFLEGLRQASKIIPAVNRLYWLDYDFQWHPESCLSQVTGFKTILDFVNGKPMPGVGVMGIDEFTRAEQEGTLTKELVQFQETPLDIIDILHESTKQVELITHQLNRSLNEEKAGHSHCTLIDLQSWIELGRYYKLKFHAALELKRYSFNGDRQHKSLAVSLLEQACLHWERLGHYWSLHNKPYFMARVKMTFGYPYYLEDVQKDVVRAKQFEGEVMKVVKEHK</sequence>
<comment type="caution">
    <text evidence="2">The sequence shown here is derived from an EMBL/GenBank/DDBJ whole genome shotgun (WGS) entry which is preliminary data.</text>
</comment>